<dbReference type="Proteomes" id="UP000772434">
    <property type="component" value="Unassembled WGS sequence"/>
</dbReference>
<feature type="region of interest" description="Disordered" evidence="1">
    <location>
        <begin position="36"/>
        <end position="79"/>
    </location>
</feature>
<accession>A0A9P5Q410</accession>
<dbReference type="AlphaFoldDB" id="A0A9P5Q410"/>
<dbReference type="EMBL" id="JADNRY010000003">
    <property type="protein sequence ID" value="KAF9077706.1"/>
    <property type="molecule type" value="Genomic_DNA"/>
</dbReference>
<evidence type="ECO:0000313" key="3">
    <source>
        <dbReference type="Proteomes" id="UP000772434"/>
    </source>
</evidence>
<evidence type="ECO:0000256" key="1">
    <source>
        <dbReference type="SAM" id="MobiDB-lite"/>
    </source>
</evidence>
<feature type="region of interest" description="Disordered" evidence="1">
    <location>
        <begin position="1"/>
        <end position="20"/>
    </location>
</feature>
<organism evidence="2 3">
    <name type="scientific">Rhodocollybia butyracea</name>
    <dbReference type="NCBI Taxonomy" id="206335"/>
    <lineage>
        <taxon>Eukaryota</taxon>
        <taxon>Fungi</taxon>
        <taxon>Dikarya</taxon>
        <taxon>Basidiomycota</taxon>
        <taxon>Agaricomycotina</taxon>
        <taxon>Agaricomycetes</taxon>
        <taxon>Agaricomycetidae</taxon>
        <taxon>Agaricales</taxon>
        <taxon>Marasmiineae</taxon>
        <taxon>Omphalotaceae</taxon>
        <taxon>Rhodocollybia</taxon>
    </lineage>
</organism>
<name>A0A9P5Q410_9AGAR</name>
<gene>
    <name evidence="2" type="ORF">BDP27DRAFT_1413401</name>
</gene>
<proteinExistence type="predicted"/>
<reference evidence="2" key="1">
    <citation type="submission" date="2020-11" db="EMBL/GenBank/DDBJ databases">
        <authorList>
            <consortium name="DOE Joint Genome Institute"/>
            <person name="Ahrendt S."/>
            <person name="Riley R."/>
            <person name="Andreopoulos W."/>
            <person name="Labutti K."/>
            <person name="Pangilinan J."/>
            <person name="Ruiz-Duenas F.J."/>
            <person name="Barrasa J.M."/>
            <person name="Sanchez-Garcia M."/>
            <person name="Camarero S."/>
            <person name="Miyauchi S."/>
            <person name="Serrano A."/>
            <person name="Linde D."/>
            <person name="Babiker R."/>
            <person name="Drula E."/>
            <person name="Ayuso-Fernandez I."/>
            <person name="Pacheco R."/>
            <person name="Padilla G."/>
            <person name="Ferreira P."/>
            <person name="Barriuso J."/>
            <person name="Kellner H."/>
            <person name="Castanera R."/>
            <person name="Alfaro M."/>
            <person name="Ramirez L."/>
            <person name="Pisabarro A.G."/>
            <person name="Kuo A."/>
            <person name="Tritt A."/>
            <person name="Lipzen A."/>
            <person name="He G."/>
            <person name="Yan M."/>
            <person name="Ng V."/>
            <person name="Cullen D."/>
            <person name="Martin F."/>
            <person name="Rosso M.-N."/>
            <person name="Henrissat B."/>
            <person name="Hibbett D."/>
            <person name="Martinez A.T."/>
            <person name="Grigoriev I.V."/>
        </authorList>
    </citation>
    <scope>NUCLEOTIDE SEQUENCE</scope>
    <source>
        <strain evidence="2">AH 40177</strain>
    </source>
</reference>
<comment type="caution">
    <text evidence="2">The sequence shown here is derived from an EMBL/GenBank/DDBJ whole genome shotgun (WGS) entry which is preliminary data.</text>
</comment>
<sequence>MPHDAPKIYGPTGDDNTGISSLAAKAATGHYDSKRNEALGDARAQSAKDGTGDEPALERQNSETNATQVGAASKPEQEP</sequence>
<protein>
    <submittedName>
        <fullName evidence="2">Uncharacterized protein</fullName>
    </submittedName>
</protein>
<keyword evidence="3" id="KW-1185">Reference proteome</keyword>
<evidence type="ECO:0000313" key="2">
    <source>
        <dbReference type="EMBL" id="KAF9077706.1"/>
    </source>
</evidence>